<protein>
    <submittedName>
        <fullName evidence="8">Zinc uptake regulation protein</fullName>
    </submittedName>
</protein>
<feature type="binding site" evidence="7">
    <location>
        <position position="114"/>
    </location>
    <ligand>
        <name>Zn(2+)</name>
        <dbReference type="ChEBI" id="CHEBI:29105"/>
    </ligand>
</feature>
<feature type="binding site" evidence="7">
    <location>
        <position position="111"/>
    </location>
    <ligand>
        <name>Zn(2+)</name>
        <dbReference type="ChEBI" id="CHEBI:29105"/>
    </ligand>
</feature>
<dbReference type="PANTHER" id="PTHR33202">
    <property type="entry name" value="ZINC UPTAKE REGULATION PROTEIN"/>
    <property type="match status" value="1"/>
</dbReference>
<dbReference type="GO" id="GO:0008270">
    <property type="term" value="F:zinc ion binding"/>
    <property type="evidence" value="ECO:0007669"/>
    <property type="project" value="TreeGrafter"/>
</dbReference>
<keyword evidence="3 7" id="KW-0862">Zinc</keyword>
<comment type="cofactor">
    <cofactor evidence="7">
        <name>Zn(2+)</name>
        <dbReference type="ChEBI" id="CHEBI:29105"/>
    </cofactor>
    <text evidence="7">Binds 1 zinc ion per subunit.</text>
</comment>
<evidence type="ECO:0000256" key="7">
    <source>
        <dbReference type="PIRSR" id="PIRSR602481-1"/>
    </source>
</evidence>
<sequence>MSRHAFEAHDHQDCIADAVAAAERLCAERKLQFTQVRQRVLEILLSEHKAMGAYEILDHLRAEGLGSQPPVAYRALDFLTKHGLAHRIERLNAFIACTHLQNAHAPAFLICRSCERVVEAESDPVGGELGRAAAQAGFVIERTVREAEGLCPACAGAAPHAAGDRTASA</sequence>
<dbReference type="InterPro" id="IPR002481">
    <property type="entry name" value="FUR"/>
</dbReference>
<dbReference type="PATRIC" id="fig|1317118.6.peg.2652"/>
<feature type="binding site" evidence="7">
    <location>
        <position position="151"/>
    </location>
    <ligand>
        <name>Zn(2+)</name>
        <dbReference type="ChEBI" id="CHEBI:29105"/>
    </ligand>
</feature>
<feature type="binding site" evidence="7">
    <location>
        <position position="154"/>
    </location>
    <ligand>
        <name>Zn(2+)</name>
        <dbReference type="ChEBI" id="CHEBI:29105"/>
    </ligand>
</feature>
<keyword evidence="6" id="KW-0804">Transcription</keyword>
<evidence type="ECO:0000313" key="9">
    <source>
        <dbReference type="Proteomes" id="UP000019063"/>
    </source>
</evidence>
<proteinExistence type="inferred from homology"/>
<evidence type="ECO:0000256" key="6">
    <source>
        <dbReference type="ARBA" id="ARBA00023163"/>
    </source>
</evidence>
<dbReference type="STRING" id="1379903.ATO8_12881"/>
<keyword evidence="2" id="KW-0678">Repressor</keyword>
<dbReference type="Pfam" id="PF01475">
    <property type="entry name" value="FUR"/>
    <property type="match status" value="1"/>
</dbReference>
<keyword evidence="9" id="KW-1185">Reference proteome</keyword>
<evidence type="ECO:0000256" key="1">
    <source>
        <dbReference type="ARBA" id="ARBA00007957"/>
    </source>
</evidence>
<evidence type="ECO:0000313" key="8">
    <source>
        <dbReference type="EMBL" id="ETW12447.1"/>
    </source>
</evidence>
<accession>W4HI88</accession>
<dbReference type="EMBL" id="AQQW01000007">
    <property type="protein sequence ID" value="ETW12447.1"/>
    <property type="molecule type" value="Genomic_DNA"/>
</dbReference>
<dbReference type="GO" id="GO:1900376">
    <property type="term" value="P:regulation of secondary metabolite biosynthetic process"/>
    <property type="evidence" value="ECO:0007669"/>
    <property type="project" value="TreeGrafter"/>
</dbReference>
<dbReference type="PANTHER" id="PTHR33202:SF6">
    <property type="entry name" value="ZINC UPTAKE REGULATION PROTEIN"/>
    <property type="match status" value="1"/>
</dbReference>
<dbReference type="Proteomes" id="UP000019063">
    <property type="component" value="Unassembled WGS sequence"/>
</dbReference>
<dbReference type="GO" id="GO:0003700">
    <property type="term" value="F:DNA-binding transcription factor activity"/>
    <property type="evidence" value="ECO:0007669"/>
    <property type="project" value="InterPro"/>
</dbReference>
<evidence type="ECO:0000256" key="3">
    <source>
        <dbReference type="ARBA" id="ARBA00022833"/>
    </source>
</evidence>
<evidence type="ECO:0000256" key="5">
    <source>
        <dbReference type="ARBA" id="ARBA00023125"/>
    </source>
</evidence>
<comment type="caution">
    <text evidence="8">The sequence shown here is derived from an EMBL/GenBank/DDBJ whole genome shotgun (WGS) entry which is preliminary data.</text>
</comment>
<evidence type="ECO:0000256" key="2">
    <source>
        <dbReference type="ARBA" id="ARBA00022491"/>
    </source>
</evidence>
<dbReference type="GO" id="GO:0000976">
    <property type="term" value="F:transcription cis-regulatory region binding"/>
    <property type="evidence" value="ECO:0007669"/>
    <property type="project" value="TreeGrafter"/>
</dbReference>
<dbReference type="InterPro" id="IPR036388">
    <property type="entry name" value="WH-like_DNA-bd_sf"/>
</dbReference>
<keyword evidence="7" id="KW-0479">Metal-binding</keyword>
<dbReference type="InterPro" id="IPR043135">
    <property type="entry name" value="Fur_C"/>
</dbReference>
<reference evidence="8 9" key="1">
    <citation type="journal article" date="2014" name="Antonie Van Leeuwenhoek">
        <title>Roseivivax atlanticus sp. nov., isolated from surface seawater of the Atlantic Ocean.</title>
        <authorList>
            <person name="Li G."/>
            <person name="Lai Q."/>
            <person name="Liu X."/>
            <person name="Sun F."/>
            <person name="Shao Z."/>
        </authorList>
    </citation>
    <scope>NUCLEOTIDE SEQUENCE [LARGE SCALE GENOMIC DNA]</scope>
    <source>
        <strain evidence="8 9">22II-s10s</strain>
    </source>
</reference>
<dbReference type="SUPFAM" id="SSF46785">
    <property type="entry name" value="Winged helix' DNA-binding domain"/>
    <property type="match status" value="1"/>
</dbReference>
<keyword evidence="5" id="KW-0238">DNA-binding</keyword>
<dbReference type="Gene3D" id="1.10.10.10">
    <property type="entry name" value="Winged helix-like DNA-binding domain superfamily/Winged helix DNA-binding domain"/>
    <property type="match status" value="1"/>
</dbReference>
<organism evidence="8 9">
    <name type="scientific">Roseivivax marinus</name>
    <dbReference type="NCBI Taxonomy" id="1379903"/>
    <lineage>
        <taxon>Bacteria</taxon>
        <taxon>Pseudomonadati</taxon>
        <taxon>Pseudomonadota</taxon>
        <taxon>Alphaproteobacteria</taxon>
        <taxon>Rhodobacterales</taxon>
        <taxon>Roseobacteraceae</taxon>
        <taxon>Roseivivax</taxon>
    </lineage>
</organism>
<dbReference type="InterPro" id="IPR036390">
    <property type="entry name" value="WH_DNA-bd_sf"/>
</dbReference>
<dbReference type="GO" id="GO:0005829">
    <property type="term" value="C:cytosol"/>
    <property type="evidence" value="ECO:0007669"/>
    <property type="project" value="TreeGrafter"/>
</dbReference>
<comment type="similarity">
    <text evidence="1">Belongs to the Fur family.</text>
</comment>
<keyword evidence="4" id="KW-0805">Transcription regulation</keyword>
<dbReference type="eggNOG" id="COG0735">
    <property type="taxonomic scope" value="Bacteria"/>
</dbReference>
<gene>
    <name evidence="8" type="ORF">ATO8_12881</name>
</gene>
<dbReference type="Gene3D" id="3.30.1490.190">
    <property type="match status" value="1"/>
</dbReference>
<evidence type="ECO:0000256" key="4">
    <source>
        <dbReference type="ARBA" id="ARBA00023015"/>
    </source>
</evidence>
<name>W4HI88_9RHOB</name>
<dbReference type="RefSeq" id="WP_043844922.1">
    <property type="nucleotide sequence ID" value="NZ_AQQW01000007.1"/>
</dbReference>
<dbReference type="AlphaFoldDB" id="W4HI88"/>
<dbReference type="GO" id="GO:0045892">
    <property type="term" value="P:negative regulation of DNA-templated transcription"/>
    <property type="evidence" value="ECO:0007669"/>
    <property type="project" value="TreeGrafter"/>
</dbReference>